<name>A0A557RFG4_9GAMM</name>
<evidence type="ECO:0000256" key="4">
    <source>
        <dbReference type="ARBA" id="ARBA00022989"/>
    </source>
</evidence>
<evidence type="ECO:0000313" key="8">
    <source>
        <dbReference type="Proteomes" id="UP000316688"/>
    </source>
</evidence>
<reference evidence="7 8" key="1">
    <citation type="submission" date="2019-07" db="EMBL/GenBank/DDBJ databases">
        <title>Reclasification of Spiribacter aquaticus.</title>
        <authorList>
            <person name="Leon M.J."/>
            <person name="Sanchez-Porro C."/>
            <person name="Ventosa A."/>
        </authorList>
    </citation>
    <scope>NUCLEOTIDE SEQUENCE [LARGE SCALE GENOMIC DNA]</scope>
    <source>
        <strain evidence="7 8">SP30</strain>
    </source>
</reference>
<dbReference type="PANTHER" id="PTHR43461:SF1">
    <property type="entry name" value="TRANSMEMBRANE PROTEIN 256"/>
    <property type="match status" value="1"/>
</dbReference>
<feature type="transmembrane region" description="Helical" evidence="6">
    <location>
        <begin position="27"/>
        <end position="46"/>
    </location>
</feature>
<comment type="caution">
    <text evidence="7">The sequence shown here is derived from an EMBL/GenBank/DDBJ whole genome shotgun (WGS) entry which is preliminary data.</text>
</comment>
<proteinExistence type="inferred from homology"/>
<dbReference type="RefSeq" id="WP_144348388.1">
    <property type="nucleotide sequence ID" value="NZ_VMKP01000004.1"/>
</dbReference>
<keyword evidence="8" id="KW-1185">Reference proteome</keyword>
<sequence length="150" mass="16178">MDVGIIPGTDDKPTIPFRRRGEYSVRVFLLLAGLIGLVSVAFGAIAEHTIRPAVDAEYFRYLMTGVRYNQVHAVALLALAFGLGLPLADATRGRVQIAAWLMVVGTVLFSGSIYLAVSLDVMAITYLTPVGGTLLMGAWLALIWAGWKAR</sequence>
<dbReference type="AlphaFoldDB" id="A0A557RFG4"/>
<evidence type="ECO:0000313" key="7">
    <source>
        <dbReference type="EMBL" id="TVO63873.1"/>
    </source>
</evidence>
<evidence type="ECO:0000256" key="2">
    <source>
        <dbReference type="ARBA" id="ARBA00009694"/>
    </source>
</evidence>
<dbReference type="EMBL" id="VMKP01000004">
    <property type="protein sequence ID" value="TVO63873.1"/>
    <property type="molecule type" value="Genomic_DNA"/>
</dbReference>
<accession>A0A557RFG4</accession>
<evidence type="ECO:0000256" key="5">
    <source>
        <dbReference type="ARBA" id="ARBA00023136"/>
    </source>
</evidence>
<gene>
    <name evidence="7" type="ORF">FPL11_09470</name>
</gene>
<comment type="subcellular location">
    <subcellularLocation>
        <location evidence="1">Membrane</location>
        <topology evidence="1">Multi-pass membrane protein</topology>
    </subcellularLocation>
</comment>
<keyword evidence="3 6" id="KW-0812">Transmembrane</keyword>
<comment type="similarity">
    <text evidence="2">Belongs to the UPF0382 family.</text>
</comment>
<keyword evidence="4 6" id="KW-1133">Transmembrane helix</keyword>
<keyword evidence="5 6" id="KW-0472">Membrane</keyword>
<feature type="transmembrane region" description="Helical" evidence="6">
    <location>
        <begin position="123"/>
        <end position="147"/>
    </location>
</feature>
<evidence type="ECO:0000256" key="3">
    <source>
        <dbReference type="ARBA" id="ARBA00022692"/>
    </source>
</evidence>
<feature type="transmembrane region" description="Helical" evidence="6">
    <location>
        <begin position="97"/>
        <end position="117"/>
    </location>
</feature>
<feature type="transmembrane region" description="Helical" evidence="6">
    <location>
        <begin position="66"/>
        <end position="85"/>
    </location>
</feature>
<dbReference type="PANTHER" id="PTHR43461">
    <property type="entry name" value="TRANSMEMBRANE PROTEIN 256"/>
    <property type="match status" value="1"/>
</dbReference>
<evidence type="ECO:0000256" key="6">
    <source>
        <dbReference type="SAM" id="Phobius"/>
    </source>
</evidence>
<dbReference type="Pfam" id="PF04241">
    <property type="entry name" value="DUF423"/>
    <property type="match status" value="1"/>
</dbReference>
<dbReference type="InterPro" id="IPR006696">
    <property type="entry name" value="DUF423"/>
</dbReference>
<dbReference type="GO" id="GO:0005886">
    <property type="term" value="C:plasma membrane"/>
    <property type="evidence" value="ECO:0007669"/>
    <property type="project" value="TreeGrafter"/>
</dbReference>
<dbReference type="Proteomes" id="UP000316688">
    <property type="component" value="Unassembled WGS sequence"/>
</dbReference>
<protein>
    <submittedName>
        <fullName evidence="7">DUF423 domain-containing protein</fullName>
    </submittedName>
</protein>
<evidence type="ECO:0000256" key="1">
    <source>
        <dbReference type="ARBA" id="ARBA00004141"/>
    </source>
</evidence>
<organism evidence="7 8">
    <name type="scientific">Spiribacter aquaticus</name>
    <dbReference type="NCBI Taxonomy" id="1935996"/>
    <lineage>
        <taxon>Bacteria</taxon>
        <taxon>Pseudomonadati</taxon>
        <taxon>Pseudomonadota</taxon>
        <taxon>Gammaproteobacteria</taxon>
        <taxon>Chromatiales</taxon>
        <taxon>Ectothiorhodospiraceae</taxon>
        <taxon>Spiribacter</taxon>
    </lineage>
</organism>